<gene>
    <name evidence="1" type="ORF">XD94_0949</name>
</gene>
<name>A0A117M2C8_9BACT</name>
<organism evidence="1 2">
    <name type="scientific">Mesotoga prima</name>
    <dbReference type="NCBI Taxonomy" id="1184387"/>
    <lineage>
        <taxon>Bacteria</taxon>
        <taxon>Thermotogati</taxon>
        <taxon>Thermotogota</taxon>
        <taxon>Thermotogae</taxon>
        <taxon>Kosmotogales</taxon>
        <taxon>Kosmotogaceae</taxon>
        <taxon>Mesotoga</taxon>
    </lineage>
</organism>
<accession>A0A117M2C8</accession>
<dbReference type="PATRIC" id="fig|1184387.3.peg.1356"/>
<comment type="caution">
    <text evidence="1">The sequence shown here is derived from an EMBL/GenBank/DDBJ whole genome shotgun (WGS) entry which is preliminary data.</text>
</comment>
<evidence type="ECO:0000313" key="1">
    <source>
        <dbReference type="EMBL" id="KUK80487.1"/>
    </source>
</evidence>
<protein>
    <submittedName>
        <fullName evidence="1">Uncharacterized protein</fullName>
    </submittedName>
</protein>
<sequence>MKGRENLAEKKKARPVETSPRILSQIELLKKAKSGDLLANREILSRLNDRNAKEEQSRD</sequence>
<dbReference type="Proteomes" id="UP000054092">
    <property type="component" value="Unassembled WGS sequence"/>
</dbReference>
<reference evidence="2" key="1">
    <citation type="journal article" date="2015" name="MBio">
        <title>Genome-Resolved Metagenomic Analysis Reveals Roles for Candidate Phyla and Other Microbial Community Members in Biogeochemical Transformations in Oil Reservoirs.</title>
        <authorList>
            <person name="Hu P."/>
            <person name="Tom L."/>
            <person name="Singh A."/>
            <person name="Thomas B.C."/>
            <person name="Baker B.J."/>
            <person name="Piceno Y.M."/>
            <person name="Andersen G.L."/>
            <person name="Banfield J.F."/>
        </authorList>
    </citation>
    <scope>NUCLEOTIDE SEQUENCE [LARGE SCALE GENOMIC DNA]</scope>
</reference>
<dbReference type="AlphaFoldDB" id="A0A117M2C8"/>
<proteinExistence type="predicted"/>
<evidence type="ECO:0000313" key="2">
    <source>
        <dbReference type="Proteomes" id="UP000054092"/>
    </source>
</evidence>
<dbReference type="EMBL" id="LGGP01000150">
    <property type="protein sequence ID" value="KUK80487.1"/>
    <property type="molecule type" value="Genomic_DNA"/>
</dbReference>